<dbReference type="PROSITE" id="PS51419">
    <property type="entry name" value="RAB"/>
    <property type="match status" value="1"/>
</dbReference>
<keyword evidence="2" id="KW-0547">Nucleotide-binding</keyword>
<comment type="similarity">
    <text evidence="1">Belongs to the small GTPase superfamily. Ras family. KappaB-Ras subfamily.</text>
</comment>
<dbReference type="InterPro" id="IPR042227">
    <property type="entry name" value="KBRS"/>
</dbReference>
<dbReference type="EMBL" id="CAJPVJ010002511">
    <property type="protein sequence ID" value="CAG2166384.1"/>
    <property type="molecule type" value="Genomic_DNA"/>
</dbReference>
<proteinExistence type="inferred from homology"/>
<dbReference type="PANTHER" id="PTHR46152:SF3">
    <property type="entry name" value="NF-KAPPA-B INHIBITOR-INTERACTING RAS-LIKE PROTEIN"/>
    <property type="match status" value="1"/>
</dbReference>
<dbReference type="Proteomes" id="UP000728032">
    <property type="component" value="Unassembled WGS sequence"/>
</dbReference>
<dbReference type="PANTHER" id="PTHR46152">
    <property type="entry name" value="NF-KAPPA-B INHIBITOR-INTERACTING RAS-LIKE PROTEIN"/>
    <property type="match status" value="1"/>
</dbReference>
<reference evidence="4" key="1">
    <citation type="submission" date="2020-11" db="EMBL/GenBank/DDBJ databases">
        <authorList>
            <person name="Tran Van P."/>
        </authorList>
    </citation>
    <scope>NUCLEOTIDE SEQUENCE</scope>
</reference>
<dbReference type="SUPFAM" id="SSF52540">
    <property type="entry name" value="P-loop containing nucleoside triphosphate hydrolases"/>
    <property type="match status" value="1"/>
</dbReference>
<organism evidence="4">
    <name type="scientific">Oppiella nova</name>
    <dbReference type="NCBI Taxonomy" id="334625"/>
    <lineage>
        <taxon>Eukaryota</taxon>
        <taxon>Metazoa</taxon>
        <taxon>Ecdysozoa</taxon>
        <taxon>Arthropoda</taxon>
        <taxon>Chelicerata</taxon>
        <taxon>Arachnida</taxon>
        <taxon>Acari</taxon>
        <taxon>Acariformes</taxon>
        <taxon>Sarcoptiformes</taxon>
        <taxon>Oribatida</taxon>
        <taxon>Brachypylina</taxon>
        <taxon>Oppioidea</taxon>
        <taxon>Oppiidae</taxon>
        <taxon>Oppiella</taxon>
    </lineage>
</organism>
<evidence type="ECO:0000256" key="2">
    <source>
        <dbReference type="ARBA" id="ARBA00022741"/>
    </source>
</evidence>
<dbReference type="InterPro" id="IPR001806">
    <property type="entry name" value="Small_GTPase"/>
</dbReference>
<evidence type="ECO:0000313" key="5">
    <source>
        <dbReference type="Proteomes" id="UP000728032"/>
    </source>
</evidence>
<evidence type="ECO:0000256" key="1">
    <source>
        <dbReference type="ARBA" id="ARBA00008094"/>
    </source>
</evidence>
<dbReference type="PRINTS" id="PR00449">
    <property type="entry name" value="RASTRNSFRMNG"/>
</dbReference>
<accession>A0A7R9QJ51</accession>
<dbReference type="GO" id="GO:0005525">
    <property type="term" value="F:GTP binding"/>
    <property type="evidence" value="ECO:0007669"/>
    <property type="project" value="UniProtKB-KW"/>
</dbReference>
<dbReference type="InterPro" id="IPR027417">
    <property type="entry name" value="P-loop_NTPase"/>
</dbReference>
<sequence length="199" mass="23029">MRSHYKVVVLGAKQCGKTSILDQVINGSKRKFNTNYEPTIEDIFGAVVETDRQTKEKIYFFDFSGMSAPLNIDAIKTYLSYADAFVLIYAINDKNSYLIVDHIKKAIDRHKDRDKRDMPIVTIGTKVDRFREREVDFDESQGWAQREKTRLFEVTATERKSLIEPFVYLASKLNPPQNKTTFPQLHRKSKTGNILSLEL</sequence>
<dbReference type="GO" id="GO:0043124">
    <property type="term" value="P:negative regulation of canonical NF-kappaB signal transduction"/>
    <property type="evidence" value="ECO:0007669"/>
    <property type="project" value="InterPro"/>
</dbReference>
<name>A0A7R9QJ51_9ACAR</name>
<keyword evidence="3" id="KW-0342">GTP-binding</keyword>
<evidence type="ECO:0000313" key="4">
    <source>
        <dbReference type="EMBL" id="CAD7646786.1"/>
    </source>
</evidence>
<dbReference type="OrthoDB" id="10002389at2759"/>
<keyword evidence="5" id="KW-1185">Reference proteome</keyword>
<dbReference type="GO" id="GO:0003924">
    <property type="term" value="F:GTPase activity"/>
    <property type="evidence" value="ECO:0007669"/>
    <property type="project" value="InterPro"/>
</dbReference>
<gene>
    <name evidence="4" type="ORF">ONB1V03_LOCUS5908</name>
</gene>
<evidence type="ECO:0000256" key="3">
    <source>
        <dbReference type="ARBA" id="ARBA00023134"/>
    </source>
</evidence>
<dbReference type="Pfam" id="PF00071">
    <property type="entry name" value="Ras"/>
    <property type="match status" value="1"/>
</dbReference>
<dbReference type="Gene3D" id="3.40.50.300">
    <property type="entry name" value="P-loop containing nucleotide triphosphate hydrolases"/>
    <property type="match status" value="1"/>
</dbReference>
<dbReference type="PROSITE" id="PS51421">
    <property type="entry name" value="RAS"/>
    <property type="match status" value="1"/>
</dbReference>
<dbReference type="SMART" id="SM00175">
    <property type="entry name" value="RAB"/>
    <property type="match status" value="1"/>
</dbReference>
<dbReference type="AlphaFoldDB" id="A0A7R9QJ51"/>
<dbReference type="GO" id="GO:0032794">
    <property type="term" value="F:GTPase activating protein binding"/>
    <property type="evidence" value="ECO:0007669"/>
    <property type="project" value="TreeGrafter"/>
</dbReference>
<dbReference type="EMBL" id="OC917336">
    <property type="protein sequence ID" value="CAD7646786.1"/>
    <property type="molecule type" value="Genomic_DNA"/>
</dbReference>
<dbReference type="SMART" id="SM00173">
    <property type="entry name" value="RAS"/>
    <property type="match status" value="1"/>
</dbReference>
<dbReference type="GO" id="GO:0032484">
    <property type="term" value="P:Ral protein signal transduction"/>
    <property type="evidence" value="ECO:0007669"/>
    <property type="project" value="TreeGrafter"/>
</dbReference>
<protein>
    <submittedName>
        <fullName evidence="4">Uncharacterized protein</fullName>
    </submittedName>
</protein>